<keyword evidence="3" id="KW-1185">Reference proteome</keyword>
<dbReference type="InterPro" id="IPR006311">
    <property type="entry name" value="TAT_signal"/>
</dbReference>
<dbReference type="EMBL" id="JACEZS010000027">
    <property type="protein sequence ID" value="MBA5608233.1"/>
    <property type="molecule type" value="Genomic_DNA"/>
</dbReference>
<feature type="signal peptide" evidence="1">
    <location>
        <begin position="1"/>
        <end position="25"/>
    </location>
</feature>
<protein>
    <submittedName>
        <fullName evidence="2">Uncharacterized protein</fullName>
    </submittedName>
</protein>
<evidence type="ECO:0000256" key="1">
    <source>
        <dbReference type="SAM" id="SignalP"/>
    </source>
</evidence>
<dbReference type="PROSITE" id="PS51318">
    <property type="entry name" value="TAT"/>
    <property type="match status" value="1"/>
</dbReference>
<organism evidence="2 3">
    <name type="scientific">Rugamonas fusca</name>
    <dbReference type="NCBI Taxonomy" id="2758568"/>
    <lineage>
        <taxon>Bacteria</taxon>
        <taxon>Pseudomonadati</taxon>
        <taxon>Pseudomonadota</taxon>
        <taxon>Betaproteobacteria</taxon>
        <taxon>Burkholderiales</taxon>
        <taxon>Oxalobacteraceae</taxon>
        <taxon>Telluria group</taxon>
        <taxon>Rugamonas</taxon>
    </lineage>
</organism>
<dbReference type="Proteomes" id="UP000566711">
    <property type="component" value="Unassembled WGS sequence"/>
</dbReference>
<feature type="chain" id="PRO_5030643434" evidence="1">
    <location>
        <begin position="26"/>
        <end position="181"/>
    </location>
</feature>
<comment type="caution">
    <text evidence="2">The sequence shown here is derived from an EMBL/GenBank/DDBJ whole genome shotgun (WGS) entry which is preliminary data.</text>
</comment>
<evidence type="ECO:0000313" key="2">
    <source>
        <dbReference type="EMBL" id="MBA5608233.1"/>
    </source>
</evidence>
<evidence type="ECO:0000313" key="3">
    <source>
        <dbReference type="Proteomes" id="UP000566711"/>
    </source>
</evidence>
<keyword evidence="1" id="KW-0732">Signal</keyword>
<dbReference type="AlphaFoldDB" id="A0A7W2ELR7"/>
<proteinExistence type="predicted"/>
<accession>A0A7W2ELR7</accession>
<gene>
    <name evidence="2" type="ORF">H3H36_23065</name>
</gene>
<reference evidence="2 3" key="1">
    <citation type="submission" date="2020-07" db="EMBL/GenBank/DDBJ databases">
        <title>Novel species isolated from subtropical streams in China.</title>
        <authorList>
            <person name="Lu H."/>
        </authorList>
    </citation>
    <scope>NUCLEOTIDE SEQUENCE [LARGE SCALE GENOMIC DNA]</scope>
    <source>
        <strain evidence="2 3">FT3S</strain>
    </source>
</reference>
<name>A0A7W2ELR7_9BURK</name>
<sequence>MQAPISRRTAVVAALAGALTAGVGAYYQLSAAANTPPASQPGTPAAASAPATAEANAAATAATPAASAPARASRTKEQAAAALMALPELQAWSALLEKQSGGRTHGALIEYDPTPRTVRGKTYWQFSFVENSAEAALRWESFLLSTSDDEILVEDLATDELLSLERWRKEKQPAKRSGIDG</sequence>